<dbReference type="SUPFAM" id="SSF53706">
    <property type="entry name" value="Formate dehydrogenase/DMSO reductase, domains 1-3"/>
    <property type="match status" value="1"/>
</dbReference>
<dbReference type="Gene3D" id="3.40.228.10">
    <property type="entry name" value="Dimethylsulfoxide Reductase, domain 2"/>
    <property type="match status" value="1"/>
</dbReference>
<dbReference type="PANTHER" id="PTHR43105">
    <property type="entry name" value="RESPIRATORY NITRATE REDUCTASE"/>
    <property type="match status" value="1"/>
</dbReference>
<dbReference type="InterPro" id="IPR006656">
    <property type="entry name" value="Mopterin_OxRdtase"/>
</dbReference>
<protein>
    <recommendedName>
        <fullName evidence="2">Molybdopterin oxidoreductase domain-containing protein</fullName>
    </recommendedName>
</protein>
<feature type="non-terminal residue" evidence="3">
    <location>
        <position position="185"/>
    </location>
</feature>
<evidence type="ECO:0000313" key="3">
    <source>
        <dbReference type="EMBL" id="SVD19338.1"/>
    </source>
</evidence>
<dbReference type="Pfam" id="PF00384">
    <property type="entry name" value="Molybdopterin"/>
    <property type="match status" value="1"/>
</dbReference>
<dbReference type="GO" id="GO:0022904">
    <property type="term" value="P:respiratory electron transport chain"/>
    <property type="evidence" value="ECO:0007669"/>
    <property type="project" value="TreeGrafter"/>
</dbReference>
<accession>A0A382TDA6</accession>
<evidence type="ECO:0000256" key="1">
    <source>
        <dbReference type="ARBA" id="ARBA00023002"/>
    </source>
</evidence>
<dbReference type="InterPro" id="IPR050123">
    <property type="entry name" value="Prok_molybdopt-oxidoreductase"/>
</dbReference>
<dbReference type="AlphaFoldDB" id="A0A382TDA6"/>
<feature type="domain" description="Molybdopterin oxidoreductase" evidence="2">
    <location>
        <begin position="1"/>
        <end position="177"/>
    </location>
</feature>
<reference evidence="3" key="1">
    <citation type="submission" date="2018-05" db="EMBL/GenBank/DDBJ databases">
        <authorList>
            <person name="Lanie J.A."/>
            <person name="Ng W.-L."/>
            <person name="Kazmierczak K.M."/>
            <person name="Andrzejewski T.M."/>
            <person name="Davidsen T.M."/>
            <person name="Wayne K.J."/>
            <person name="Tettelin H."/>
            <person name="Glass J.I."/>
            <person name="Rusch D."/>
            <person name="Podicherti R."/>
            <person name="Tsui H.-C.T."/>
            <person name="Winkler M.E."/>
        </authorList>
    </citation>
    <scope>NUCLEOTIDE SEQUENCE</scope>
</reference>
<name>A0A382TDA6_9ZZZZ</name>
<gene>
    <name evidence="3" type="ORF">METZ01_LOCUS372192</name>
</gene>
<dbReference type="GO" id="GO:0003954">
    <property type="term" value="F:NADH dehydrogenase activity"/>
    <property type="evidence" value="ECO:0007669"/>
    <property type="project" value="TreeGrafter"/>
</dbReference>
<dbReference type="GO" id="GO:0016020">
    <property type="term" value="C:membrane"/>
    <property type="evidence" value="ECO:0007669"/>
    <property type="project" value="TreeGrafter"/>
</dbReference>
<proteinExistence type="predicted"/>
<sequence>MSNSIAELKESPFILATGTNTTESHPVIALKVKKAVSNGSKLVVIDPRRIELANFSHRYMQIKIGTDIALYNAMANVIINEELYDKEYVAERTGGFEELKHFIREYTPQYAEQITGIPSEDIISTAREYAGADRASIIYTVGITEHSCGVHNVQSLTNLALLTGNFGVPGGGVNPLRGQNNVQGA</sequence>
<evidence type="ECO:0000259" key="2">
    <source>
        <dbReference type="Pfam" id="PF00384"/>
    </source>
</evidence>
<dbReference type="PANTHER" id="PTHR43105:SF14">
    <property type="entry name" value="FORMATE DEHYDROGENASE H"/>
    <property type="match status" value="1"/>
</dbReference>
<dbReference type="EMBL" id="UINC01135286">
    <property type="protein sequence ID" value="SVD19338.1"/>
    <property type="molecule type" value="Genomic_DNA"/>
</dbReference>
<organism evidence="3">
    <name type="scientific">marine metagenome</name>
    <dbReference type="NCBI Taxonomy" id="408172"/>
    <lineage>
        <taxon>unclassified sequences</taxon>
        <taxon>metagenomes</taxon>
        <taxon>ecological metagenomes</taxon>
    </lineage>
</organism>
<keyword evidence="1" id="KW-0560">Oxidoreductase</keyword>